<evidence type="ECO:0000256" key="1">
    <source>
        <dbReference type="ARBA" id="ARBA00022723"/>
    </source>
</evidence>
<evidence type="ECO:0000256" key="2">
    <source>
        <dbReference type="ARBA" id="ARBA00022771"/>
    </source>
</evidence>
<proteinExistence type="predicted"/>
<dbReference type="Pfam" id="PF13639">
    <property type="entry name" value="zf-RING_2"/>
    <property type="match status" value="1"/>
</dbReference>
<dbReference type="SMART" id="SM00184">
    <property type="entry name" value="RING"/>
    <property type="match status" value="1"/>
</dbReference>
<dbReference type="GO" id="GO:0006511">
    <property type="term" value="P:ubiquitin-dependent protein catabolic process"/>
    <property type="evidence" value="ECO:0007669"/>
    <property type="project" value="TreeGrafter"/>
</dbReference>
<name>A0AAV0DUA5_9ASTE</name>
<keyword evidence="7" id="KW-1185">Reference proteome</keyword>
<feature type="domain" description="RING-type" evidence="5">
    <location>
        <begin position="220"/>
        <end position="262"/>
    </location>
</feature>
<protein>
    <recommendedName>
        <fullName evidence="5">RING-type domain-containing protein</fullName>
    </recommendedName>
</protein>
<dbReference type="PANTHER" id="PTHR45931:SF16">
    <property type="entry name" value="RING_U-BOX SUPERFAMILY PROTEIN"/>
    <property type="match status" value="1"/>
</dbReference>
<keyword evidence="1" id="KW-0479">Metal-binding</keyword>
<evidence type="ECO:0000313" key="6">
    <source>
        <dbReference type="EMBL" id="CAH9107673.1"/>
    </source>
</evidence>
<dbReference type="GO" id="GO:0061630">
    <property type="term" value="F:ubiquitin protein ligase activity"/>
    <property type="evidence" value="ECO:0007669"/>
    <property type="project" value="TreeGrafter"/>
</dbReference>
<dbReference type="PANTHER" id="PTHR45931">
    <property type="entry name" value="SI:CH211-59O9.10"/>
    <property type="match status" value="1"/>
</dbReference>
<dbReference type="SUPFAM" id="SSF57850">
    <property type="entry name" value="RING/U-box"/>
    <property type="match status" value="1"/>
</dbReference>
<dbReference type="CDD" id="cd16454">
    <property type="entry name" value="RING-H2_PA-TM-RING"/>
    <property type="match status" value="1"/>
</dbReference>
<keyword evidence="2 4" id="KW-0863">Zinc-finger</keyword>
<evidence type="ECO:0000256" key="4">
    <source>
        <dbReference type="PROSITE-ProRule" id="PRU00175"/>
    </source>
</evidence>
<organism evidence="6 7">
    <name type="scientific">Cuscuta epithymum</name>
    <dbReference type="NCBI Taxonomy" id="186058"/>
    <lineage>
        <taxon>Eukaryota</taxon>
        <taxon>Viridiplantae</taxon>
        <taxon>Streptophyta</taxon>
        <taxon>Embryophyta</taxon>
        <taxon>Tracheophyta</taxon>
        <taxon>Spermatophyta</taxon>
        <taxon>Magnoliopsida</taxon>
        <taxon>eudicotyledons</taxon>
        <taxon>Gunneridae</taxon>
        <taxon>Pentapetalae</taxon>
        <taxon>asterids</taxon>
        <taxon>lamiids</taxon>
        <taxon>Solanales</taxon>
        <taxon>Convolvulaceae</taxon>
        <taxon>Cuscuteae</taxon>
        <taxon>Cuscuta</taxon>
        <taxon>Cuscuta subgen. Cuscuta</taxon>
    </lineage>
</organism>
<dbReference type="InterPro" id="IPR013083">
    <property type="entry name" value="Znf_RING/FYVE/PHD"/>
</dbReference>
<dbReference type="InterPro" id="IPR001841">
    <property type="entry name" value="Znf_RING"/>
</dbReference>
<evidence type="ECO:0000259" key="5">
    <source>
        <dbReference type="PROSITE" id="PS50089"/>
    </source>
</evidence>
<dbReference type="Gene3D" id="3.30.40.10">
    <property type="entry name" value="Zinc/RING finger domain, C3HC4 (zinc finger)"/>
    <property type="match status" value="1"/>
</dbReference>
<dbReference type="EMBL" id="CAMAPF010000145">
    <property type="protein sequence ID" value="CAH9107673.1"/>
    <property type="molecule type" value="Genomic_DNA"/>
</dbReference>
<dbReference type="AlphaFoldDB" id="A0AAV0DUA5"/>
<evidence type="ECO:0000313" key="7">
    <source>
        <dbReference type="Proteomes" id="UP001152523"/>
    </source>
</evidence>
<dbReference type="InterPro" id="IPR051834">
    <property type="entry name" value="RING_finger_E3_ligase"/>
</dbReference>
<reference evidence="6" key="1">
    <citation type="submission" date="2022-07" db="EMBL/GenBank/DDBJ databases">
        <authorList>
            <person name="Macas J."/>
            <person name="Novak P."/>
            <person name="Neumann P."/>
        </authorList>
    </citation>
    <scope>NUCLEOTIDE SEQUENCE</scope>
</reference>
<dbReference type="GO" id="GO:0008270">
    <property type="term" value="F:zinc ion binding"/>
    <property type="evidence" value="ECO:0007669"/>
    <property type="project" value="UniProtKB-KW"/>
</dbReference>
<dbReference type="Proteomes" id="UP001152523">
    <property type="component" value="Unassembled WGS sequence"/>
</dbReference>
<evidence type="ECO:0000256" key="3">
    <source>
        <dbReference type="ARBA" id="ARBA00022833"/>
    </source>
</evidence>
<accession>A0AAV0DUA5</accession>
<keyword evidence="3" id="KW-0862">Zinc</keyword>
<dbReference type="PROSITE" id="PS50089">
    <property type="entry name" value="ZF_RING_2"/>
    <property type="match status" value="1"/>
</dbReference>
<comment type="caution">
    <text evidence="6">The sequence shown here is derived from an EMBL/GenBank/DDBJ whole genome shotgun (WGS) entry which is preliminary data.</text>
</comment>
<sequence>MTTSFSMRAFPLPDPAVNVIGFRLLVKETSPAPPDAAPVVRAVRDSRVKVPFHPGHDMSSLGSAFWFITSKLAESFGLDSMVCSQWASSMVPFALSNVPDRTSGVILSYVIEENFSVPSQPPPPQRALFLDGTLVFDAADVSRFSAAPVPSFPARGRSGIETSYGQGALFVDGGLVFNGFADDPYFRVAVPPPLPAEGMSENEISSLKTEAFGGGKGEACSICLNDFIRGSAIISLSPCSHKFHKGCIAKWLRRRRTCPMCRTIALVP</sequence>
<dbReference type="GO" id="GO:0005634">
    <property type="term" value="C:nucleus"/>
    <property type="evidence" value="ECO:0007669"/>
    <property type="project" value="TreeGrafter"/>
</dbReference>
<gene>
    <name evidence="6" type="ORF">CEPIT_LOCUS18080</name>
</gene>